<dbReference type="STRING" id="1165689.SAMN02927914_02628"/>
<dbReference type="RefSeq" id="WP_143019424.1">
    <property type="nucleotide sequence ID" value="NZ_FMXM01000007.1"/>
</dbReference>
<proteinExistence type="predicted"/>
<dbReference type="EMBL" id="FMXM01000007">
    <property type="protein sequence ID" value="SDA74493.1"/>
    <property type="molecule type" value="Genomic_DNA"/>
</dbReference>
<dbReference type="AlphaFoldDB" id="A0A1G5XVP8"/>
<organism evidence="1 2">
    <name type="scientific">Mesorhizobium qingshengii</name>
    <dbReference type="NCBI Taxonomy" id="1165689"/>
    <lineage>
        <taxon>Bacteria</taxon>
        <taxon>Pseudomonadati</taxon>
        <taxon>Pseudomonadota</taxon>
        <taxon>Alphaproteobacteria</taxon>
        <taxon>Hyphomicrobiales</taxon>
        <taxon>Phyllobacteriaceae</taxon>
        <taxon>Mesorhizobium</taxon>
    </lineage>
</organism>
<dbReference type="Proteomes" id="UP000198588">
    <property type="component" value="Unassembled WGS sequence"/>
</dbReference>
<sequence>MADTTPSSRNAGGLTVDFETNCYENDWRIVLGRHYLRVVLDRCAYPFSRRRLIINNVRKRRPVEAAAKAAIARGHLDEYLFVEDHADAALDFFQIDRTSLGRGYLYSISELVGIHASTADYLLYYKGDSYPNRRHRWIDPAIQLMEGRSDLVVANLCWNDRFDEARSESFDRAGEFLVGYGFSDQCFLAKMSVFRAPIYNELNPASARYPDYAGDSFEKRADAYMRNHQAKRLTHGSQSYTHKNVPKGGMARILRRLRPFA</sequence>
<evidence type="ECO:0000313" key="1">
    <source>
        <dbReference type="EMBL" id="SDA74493.1"/>
    </source>
</evidence>
<gene>
    <name evidence="1" type="ORF">SAMN02927914_02628</name>
</gene>
<name>A0A1G5XVP8_9HYPH</name>
<accession>A0A1G5XVP8</accession>
<protein>
    <submittedName>
        <fullName evidence="1">Uncharacterized protein</fullName>
    </submittedName>
</protein>
<evidence type="ECO:0000313" key="2">
    <source>
        <dbReference type="Proteomes" id="UP000198588"/>
    </source>
</evidence>
<reference evidence="1 2" key="1">
    <citation type="submission" date="2016-10" db="EMBL/GenBank/DDBJ databases">
        <authorList>
            <person name="de Groot N.N."/>
        </authorList>
    </citation>
    <scope>NUCLEOTIDE SEQUENCE [LARGE SCALE GENOMIC DNA]</scope>
    <source>
        <strain evidence="1 2">CGMCC 1.12097</strain>
    </source>
</reference>
<dbReference type="OrthoDB" id="628799at2"/>